<evidence type="ECO:0000313" key="3">
    <source>
        <dbReference type="Proteomes" id="UP000676169"/>
    </source>
</evidence>
<feature type="signal peptide" evidence="1">
    <location>
        <begin position="1"/>
        <end position="24"/>
    </location>
</feature>
<gene>
    <name evidence="2" type="ORF">KBB96_11865</name>
</gene>
<evidence type="ECO:0000256" key="1">
    <source>
        <dbReference type="SAM" id="SignalP"/>
    </source>
</evidence>
<feature type="chain" id="PRO_5037906672" description="DUF4402 domain-containing protein" evidence="1">
    <location>
        <begin position="25"/>
        <end position="152"/>
    </location>
</feature>
<organism evidence="2 3">
    <name type="scientific">Luteolibacter ambystomatis</name>
    <dbReference type="NCBI Taxonomy" id="2824561"/>
    <lineage>
        <taxon>Bacteria</taxon>
        <taxon>Pseudomonadati</taxon>
        <taxon>Verrucomicrobiota</taxon>
        <taxon>Verrucomicrobiia</taxon>
        <taxon>Verrucomicrobiales</taxon>
        <taxon>Verrucomicrobiaceae</taxon>
        <taxon>Luteolibacter</taxon>
    </lineage>
</organism>
<dbReference type="Proteomes" id="UP000676169">
    <property type="component" value="Chromosome"/>
</dbReference>
<proteinExistence type="predicted"/>
<dbReference type="RefSeq" id="WP_211629659.1">
    <property type="nucleotide sequence ID" value="NZ_CP073100.1"/>
</dbReference>
<keyword evidence="1" id="KW-0732">Signal</keyword>
<name>A0A975G778_9BACT</name>
<protein>
    <recommendedName>
        <fullName evidence="4">DUF4402 domain-containing protein</fullName>
    </recommendedName>
</protein>
<sequence>MKRIKLLSVVLLSGVLAAVPMFSAAEAEASKPVEKKDGRAARRITVKLFGANGASISDATVSAVEVDSQLRATATVTTVNGLRRIVEITCSGPIFQATVTEPDRAPSTNKLDGKGLAAGDPLVLFRVSSLYAGPGEYEVYRGMGERMVITVQ</sequence>
<reference evidence="2" key="1">
    <citation type="submission" date="2021-04" db="EMBL/GenBank/DDBJ databases">
        <title>Luteolibacter sp. 32A isolated from the skin of an Anderson's salamander (Ambystoma andersonii).</title>
        <authorList>
            <person name="Spergser J."/>
            <person name="Busse H.-J."/>
        </authorList>
    </citation>
    <scope>NUCLEOTIDE SEQUENCE</scope>
    <source>
        <strain evidence="2">32A</strain>
    </source>
</reference>
<evidence type="ECO:0000313" key="2">
    <source>
        <dbReference type="EMBL" id="QUE49570.1"/>
    </source>
</evidence>
<dbReference type="EMBL" id="CP073100">
    <property type="protein sequence ID" value="QUE49570.1"/>
    <property type="molecule type" value="Genomic_DNA"/>
</dbReference>
<keyword evidence="3" id="KW-1185">Reference proteome</keyword>
<evidence type="ECO:0008006" key="4">
    <source>
        <dbReference type="Google" id="ProtNLM"/>
    </source>
</evidence>
<accession>A0A975G778</accession>
<dbReference type="KEGG" id="lamb:KBB96_11865"/>
<dbReference type="AlphaFoldDB" id="A0A975G778"/>